<evidence type="ECO:0000313" key="3">
    <source>
        <dbReference type="Proteomes" id="UP000176952"/>
    </source>
</evidence>
<gene>
    <name evidence="2" type="ORF">A3F54_01750</name>
</gene>
<comment type="caution">
    <text evidence="2">The sequence shown here is derived from an EMBL/GenBank/DDBJ whole genome shotgun (WGS) entry which is preliminary data.</text>
</comment>
<dbReference type="InterPro" id="IPR025272">
    <property type="entry name" value="SocA_Panacea"/>
</dbReference>
<sequence length="179" mass="20794">MQIPKAKLKAMLRYFCTNTDPRFLGKTKLMKLFYFVDFTHVKKYGMPITNDTYYHLEKGPIPSAIKNLVDAVDEEPEQAILSDTIEVIKNDGQFIHRIKCLKEFTGKDKEYFSDIEFRTLQSVCERFNNYTTEAIVDASHREAPWKKTSELGQIPYTLAAEDPDCKVSKEEIELLQKII</sequence>
<evidence type="ECO:0000313" key="2">
    <source>
        <dbReference type="EMBL" id="OGY82693.1"/>
    </source>
</evidence>
<dbReference type="Proteomes" id="UP000176952">
    <property type="component" value="Unassembled WGS sequence"/>
</dbReference>
<dbReference type="STRING" id="1798542.A3F54_01750"/>
<name>A0A1G2B0H8_9BACT</name>
<protein>
    <recommendedName>
        <fullName evidence="1">Antitoxin SocA-like Panacea domain-containing protein</fullName>
    </recommendedName>
</protein>
<dbReference type="EMBL" id="MHKD01000025">
    <property type="protein sequence ID" value="OGY82693.1"/>
    <property type="molecule type" value="Genomic_DNA"/>
</dbReference>
<dbReference type="AlphaFoldDB" id="A0A1G2B0H8"/>
<dbReference type="Pfam" id="PF13274">
    <property type="entry name" value="SocA_Panacea"/>
    <property type="match status" value="1"/>
</dbReference>
<evidence type="ECO:0000259" key="1">
    <source>
        <dbReference type="Pfam" id="PF13274"/>
    </source>
</evidence>
<feature type="domain" description="Antitoxin SocA-like Panacea" evidence="1">
    <location>
        <begin position="29"/>
        <end position="146"/>
    </location>
</feature>
<proteinExistence type="predicted"/>
<organism evidence="2 3">
    <name type="scientific">Candidatus Kerfeldbacteria bacterium RIFCSPHIGHO2_12_FULL_48_17</name>
    <dbReference type="NCBI Taxonomy" id="1798542"/>
    <lineage>
        <taxon>Bacteria</taxon>
        <taxon>Candidatus Kerfeldiibacteriota</taxon>
    </lineage>
</organism>
<reference evidence="2 3" key="1">
    <citation type="journal article" date="2016" name="Nat. Commun.">
        <title>Thousands of microbial genomes shed light on interconnected biogeochemical processes in an aquifer system.</title>
        <authorList>
            <person name="Anantharaman K."/>
            <person name="Brown C.T."/>
            <person name="Hug L.A."/>
            <person name="Sharon I."/>
            <person name="Castelle C.J."/>
            <person name="Probst A.J."/>
            <person name="Thomas B.C."/>
            <person name="Singh A."/>
            <person name="Wilkins M.J."/>
            <person name="Karaoz U."/>
            <person name="Brodie E.L."/>
            <person name="Williams K.H."/>
            <person name="Hubbard S.S."/>
            <person name="Banfield J.F."/>
        </authorList>
    </citation>
    <scope>NUCLEOTIDE SEQUENCE [LARGE SCALE GENOMIC DNA]</scope>
</reference>
<accession>A0A1G2B0H8</accession>